<evidence type="ECO:0000256" key="11">
    <source>
        <dbReference type="ARBA" id="ARBA00023134"/>
    </source>
</evidence>
<feature type="transmembrane region" description="Helical" evidence="15">
    <location>
        <begin position="648"/>
        <end position="670"/>
    </location>
</feature>
<feature type="transmembrane region" description="Helical" evidence="15">
    <location>
        <begin position="451"/>
        <end position="474"/>
    </location>
</feature>
<dbReference type="InterPro" id="IPR011642">
    <property type="entry name" value="Gate_dom"/>
</dbReference>
<evidence type="ECO:0000256" key="13">
    <source>
        <dbReference type="ARBA" id="ARBA00031200"/>
    </source>
</evidence>
<feature type="transmembrane region" description="Helical" evidence="15">
    <location>
        <begin position="517"/>
        <end position="536"/>
    </location>
</feature>
<keyword evidence="18" id="KW-1185">Reference proteome</keyword>
<sequence length="718" mass="78895">MSIKIALAGNPNSGKTTMFNDLTGSSQYVGNWPGVTVEKKEGKLKGRKDVIIQDLPGIYSLSPYTLEEVVSRNYLINEKPDSIIDIVDGSNIERNLYLTTQLIEIGVPVVMALNMIDVVRKNGDTINIKKLGDALGCEVIETSALKGIGSKEVAERAIELAKSKTAYSAPHIFSEPLEKALAQIESIVRDNINEVNARWISIKLFERDEKVLEQVSLSGNLKERIEEIILSCEKKFDDDSESIITNERYSYISNLTKQVLYRKNKVKVTMSDKIDKIITNRILALPIFVAIMFLVYYFSISTVGGAMTDWVNDNLFGDFVPNNVEWILNSIGTAGWLNSFILDGIIAGVGAVLGFVPQMAMLFLCLAILEDCGYMARIAFIMDRLFRRFGLSGKSFIPILIGTGCGVPGIMSTRTIENESDRRMTVIVTTFIPCSAKIPIIALIAGALFHGAAWVATSAYFLGIAAIIISGIILKKTKIFSGDPAPFIMELPPYHVPGAKGVLIHMWERCKAFMKKAGTVILLATVLVWFLSSFNWRMQTVDMEQSILASIGNAIAPIFDPLGWGNWKAAVASITGLMAKENVVGTFGILYGFSEVAEDGAQMWGNLQASFSLLGGYSLLVFNLLCAPCFAAMGAVRTEMNSRKWTMFSIGYQCVFAYVVSLIIFQIGSFVTGKGFGIGTAVAILLIIGLLYLMFRRPYSERHGAEGVGEPIREKEVV</sequence>
<keyword evidence="8 15" id="KW-1133">Transmembrane helix</keyword>
<comment type="caution">
    <text evidence="17">The sequence shown here is derived from an EMBL/GenBank/DDBJ whole genome shotgun (WGS) entry which is preliminary data.</text>
</comment>
<protein>
    <recommendedName>
        <fullName evidence="13 14">Ferrous iron transport protein B</fullName>
    </recommendedName>
</protein>
<evidence type="ECO:0000256" key="8">
    <source>
        <dbReference type="ARBA" id="ARBA00022989"/>
    </source>
</evidence>
<keyword evidence="3 15" id="KW-0813">Transport</keyword>
<evidence type="ECO:0000313" key="18">
    <source>
        <dbReference type="Proteomes" id="UP001165422"/>
    </source>
</evidence>
<evidence type="ECO:0000256" key="2">
    <source>
        <dbReference type="ARBA" id="ARBA00004651"/>
    </source>
</evidence>
<feature type="transmembrane region" description="Helical" evidence="15">
    <location>
        <begin position="424"/>
        <end position="445"/>
    </location>
</feature>
<evidence type="ECO:0000313" key="17">
    <source>
        <dbReference type="EMBL" id="MCC9295861.1"/>
    </source>
</evidence>
<keyword evidence="9 15" id="KW-0408">Iron</keyword>
<dbReference type="PANTHER" id="PTHR43185">
    <property type="entry name" value="FERROUS IRON TRANSPORT PROTEIN B"/>
    <property type="match status" value="1"/>
</dbReference>
<keyword evidence="4" id="KW-1003">Cell membrane</keyword>
<evidence type="ECO:0000256" key="1">
    <source>
        <dbReference type="ARBA" id="ARBA00003926"/>
    </source>
</evidence>
<dbReference type="Pfam" id="PF02421">
    <property type="entry name" value="FeoB_N"/>
    <property type="match status" value="1"/>
</dbReference>
<organism evidence="17 18">
    <name type="scientific">Clostridium aromativorans</name>
    <dbReference type="NCBI Taxonomy" id="2836848"/>
    <lineage>
        <taxon>Bacteria</taxon>
        <taxon>Bacillati</taxon>
        <taxon>Bacillota</taxon>
        <taxon>Clostridia</taxon>
        <taxon>Eubacteriales</taxon>
        <taxon>Clostridiaceae</taxon>
        <taxon>Clostridium</taxon>
    </lineage>
</organism>
<gene>
    <name evidence="17" type="primary">feoB</name>
    <name evidence="17" type="ORF">LN736_13420</name>
</gene>
<dbReference type="Proteomes" id="UP001165422">
    <property type="component" value="Unassembled WGS sequence"/>
</dbReference>
<dbReference type="Pfam" id="PF07664">
    <property type="entry name" value="FeoB_C"/>
    <property type="match status" value="1"/>
</dbReference>
<dbReference type="InterPro" id="IPR030389">
    <property type="entry name" value="G_FEOB_dom"/>
</dbReference>
<evidence type="ECO:0000256" key="6">
    <source>
        <dbReference type="ARBA" id="ARBA00022692"/>
    </source>
</evidence>
<comment type="caution">
    <text evidence="15">Lacks conserved residue(s) required for the propagation of feature annotation.</text>
</comment>
<evidence type="ECO:0000256" key="12">
    <source>
        <dbReference type="ARBA" id="ARBA00023136"/>
    </source>
</evidence>
<evidence type="ECO:0000256" key="4">
    <source>
        <dbReference type="ARBA" id="ARBA00022475"/>
    </source>
</evidence>
<evidence type="ECO:0000256" key="7">
    <source>
        <dbReference type="ARBA" id="ARBA00022741"/>
    </source>
</evidence>
<dbReference type="InterPro" id="IPR041069">
    <property type="entry name" value="FeoB_Cyto"/>
</dbReference>
<feature type="domain" description="FeoB-type G" evidence="16">
    <location>
        <begin position="2"/>
        <end position="163"/>
    </location>
</feature>
<keyword evidence="7" id="KW-0547">Nucleotide-binding</keyword>
<keyword evidence="12 15" id="KW-0472">Membrane</keyword>
<dbReference type="Gene3D" id="3.40.50.300">
    <property type="entry name" value="P-loop containing nucleotide triphosphate hydrolases"/>
    <property type="match status" value="1"/>
</dbReference>
<dbReference type="PANTHER" id="PTHR43185:SF1">
    <property type="entry name" value="FE(2+) TRANSPORTER FEOB"/>
    <property type="match status" value="1"/>
</dbReference>
<comment type="function">
    <text evidence="1 15">Probable transporter of a GTP-driven Fe(2+) uptake system.</text>
</comment>
<dbReference type="InterPro" id="IPR050860">
    <property type="entry name" value="FeoB_GTPase"/>
</dbReference>
<feature type="transmembrane region" description="Helical" evidence="15">
    <location>
        <begin position="614"/>
        <end position="636"/>
    </location>
</feature>
<dbReference type="PROSITE" id="PS51711">
    <property type="entry name" value="G_FEOB"/>
    <property type="match status" value="1"/>
</dbReference>
<keyword evidence="10" id="KW-0406">Ion transport</keyword>
<comment type="similarity">
    <text evidence="15">Belongs to the TRAFAC class TrmE-Era-EngA-EngB-Septin-like GTPase superfamily. FeoB GTPase (TC 9.A.8) family.</text>
</comment>
<dbReference type="InterPro" id="IPR027417">
    <property type="entry name" value="P-loop_NTPase"/>
</dbReference>
<reference evidence="17" key="1">
    <citation type="submission" date="2021-11" db="EMBL/GenBank/DDBJ databases">
        <authorList>
            <person name="Qingchun L."/>
            <person name="Dong Z."/>
            <person name="Zongwei Q."/>
            <person name="Jia Z."/>
            <person name="Duotao L."/>
        </authorList>
    </citation>
    <scope>NUCLEOTIDE SEQUENCE</scope>
    <source>
        <strain evidence="17">WLY-B-L2</strain>
    </source>
</reference>
<dbReference type="InterPro" id="IPR003373">
    <property type="entry name" value="Fe2_transport_prot-B"/>
</dbReference>
<evidence type="ECO:0000256" key="9">
    <source>
        <dbReference type="ARBA" id="ARBA00023004"/>
    </source>
</evidence>
<accession>A0ABS8N878</accession>
<dbReference type="EMBL" id="JAJJPB010000019">
    <property type="protein sequence ID" value="MCC9295861.1"/>
    <property type="molecule type" value="Genomic_DNA"/>
</dbReference>
<dbReference type="Pfam" id="PF17910">
    <property type="entry name" value="FeoB_Cyto"/>
    <property type="match status" value="1"/>
</dbReference>
<dbReference type="InterPro" id="IPR011640">
    <property type="entry name" value="Fe2_transport_prot_B_C"/>
</dbReference>
<dbReference type="NCBIfam" id="TIGR00437">
    <property type="entry name" value="feoB"/>
    <property type="match status" value="1"/>
</dbReference>
<evidence type="ECO:0000256" key="14">
    <source>
        <dbReference type="NCBIfam" id="TIGR00437"/>
    </source>
</evidence>
<dbReference type="Pfam" id="PF07670">
    <property type="entry name" value="Gate"/>
    <property type="match status" value="2"/>
</dbReference>
<keyword evidence="6 15" id="KW-0812">Transmembrane</keyword>
<feature type="transmembrane region" description="Helical" evidence="15">
    <location>
        <begin position="282"/>
        <end position="300"/>
    </location>
</feature>
<evidence type="ECO:0000259" key="16">
    <source>
        <dbReference type="PROSITE" id="PS51711"/>
    </source>
</evidence>
<feature type="transmembrane region" description="Helical" evidence="15">
    <location>
        <begin position="676"/>
        <end position="695"/>
    </location>
</feature>
<dbReference type="SUPFAM" id="SSF52540">
    <property type="entry name" value="P-loop containing nucleoside triphosphate hydrolases"/>
    <property type="match status" value="1"/>
</dbReference>
<evidence type="ECO:0000256" key="15">
    <source>
        <dbReference type="RuleBase" id="RU362098"/>
    </source>
</evidence>
<keyword evidence="11 15" id="KW-0342">GTP-binding</keyword>
<evidence type="ECO:0000256" key="3">
    <source>
        <dbReference type="ARBA" id="ARBA00022448"/>
    </source>
</evidence>
<proteinExistence type="inferred from homology"/>
<evidence type="ECO:0000256" key="10">
    <source>
        <dbReference type="ARBA" id="ARBA00023065"/>
    </source>
</evidence>
<dbReference type="RefSeq" id="WP_229981717.1">
    <property type="nucleotide sequence ID" value="NZ_JAJJPB010000019.1"/>
</dbReference>
<comment type="subcellular location">
    <subcellularLocation>
        <location evidence="2 15">Cell membrane</location>
        <topology evidence="2 15">Multi-pass membrane protein</topology>
    </subcellularLocation>
</comment>
<keyword evidence="5 15" id="KW-0410">Iron transport</keyword>
<evidence type="ECO:0000256" key="5">
    <source>
        <dbReference type="ARBA" id="ARBA00022496"/>
    </source>
</evidence>
<name>A0ABS8N878_9CLOT</name>
<dbReference type="CDD" id="cd01879">
    <property type="entry name" value="FeoB"/>
    <property type="match status" value="1"/>
</dbReference>
<dbReference type="Gene3D" id="1.10.287.1770">
    <property type="match status" value="1"/>
</dbReference>